<dbReference type="EMBL" id="CAMPGE010011928">
    <property type="protein sequence ID" value="CAI2370725.1"/>
    <property type="molecule type" value="Genomic_DNA"/>
</dbReference>
<dbReference type="AlphaFoldDB" id="A0AAD1USR9"/>
<accession>A0AAD1USR9</accession>
<proteinExistence type="predicted"/>
<dbReference type="Proteomes" id="UP001295684">
    <property type="component" value="Unassembled WGS sequence"/>
</dbReference>
<evidence type="ECO:0000313" key="2">
    <source>
        <dbReference type="EMBL" id="CAI2370725.1"/>
    </source>
</evidence>
<organism evidence="2 4">
    <name type="scientific">Euplotes crassus</name>
    <dbReference type="NCBI Taxonomy" id="5936"/>
    <lineage>
        <taxon>Eukaryota</taxon>
        <taxon>Sar</taxon>
        <taxon>Alveolata</taxon>
        <taxon>Ciliophora</taxon>
        <taxon>Intramacronucleata</taxon>
        <taxon>Spirotrichea</taxon>
        <taxon>Hypotrichia</taxon>
        <taxon>Euplotida</taxon>
        <taxon>Euplotidae</taxon>
        <taxon>Moneuplotes</taxon>
    </lineage>
</organism>
<dbReference type="EMBL" id="CAMPGE010013808">
    <property type="protein sequence ID" value="CAI2372520.1"/>
    <property type="molecule type" value="Genomic_DNA"/>
</dbReference>
<keyword evidence="4" id="KW-1185">Reference proteome</keyword>
<evidence type="ECO:0000313" key="3">
    <source>
        <dbReference type="EMBL" id="CAI2372520.1"/>
    </source>
</evidence>
<evidence type="ECO:0000256" key="1">
    <source>
        <dbReference type="SAM" id="MobiDB-lite"/>
    </source>
</evidence>
<gene>
    <name evidence="2" type="ORF">ECRASSUSDP1_LOCUS12043</name>
    <name evidence="3" type="ORF">ECRASSUSDP1_LOCUS13851</name>
</gene>
<evidence type="ECO:0000313" key="4">
    <source>
        <dbReference type="Proteomes" id="UP001295684"/>
    </source>
</evidence>
<protein>
    <submittedName>
        <fullName evidence="2">Uncharacterized protein</fullName>
    </submittedName>
</protein>
<comment type="caution">
    <text evidence="2">The sequence shown here is derived from an EMBL/GenBank/DDBJ whole genome shotgun (WGS) entry which is preliminary data.</text>
</comment>
<sequence length="149" mass="16871">MSNKPLLYEDVSEDLLDENASVLSVHVSKSLHKNMAANPFRRRFKSEELIEPFSCSVRLLPYFADLRKEVSPIKNSVKFVDNGFSCKEITCQRHPTKSKLQSDIKDLLQQAIRLRSSSIPHPTHKSPPNAKSHSPSQEILITMNDINSA</sequence>
<name>A0AAD1USR9_EUPCR</name>
<reference evidence="2" key="1">
    <citation type="submission" date="2023-07" db="EMBL/GenBank/DDBJ databases">
        <authorList>
            <consortium name="AG Swart"/>
            <person name="Singh M."/>
            <person name="Singh A."/>
            <person name="Seah K."/>
            <person name="Emmerich C."/>
        </authorList>
    </citation>
    <scope>NUCLEOTIDE SEQUENCE</scope>
    <source>
        <strain evidence="2">DP1</strain>
    </source>
</reference>
<feature type="region of interest" description="Disordered" evidence="1">
    <location>
        <begin position="117"/>
        <end position="137"/>
    </location>
</feature>